<proteinExistence type="predicted"/>
<dbReference type="Proteomes" id="UP001438707">
    <property type="component" value="Unassembled WGS sequence"/>
</dbReference>
<gene>
    <name evidence="1" type="ORF">WJX74_006905</name>
</gene>
<protein>
    <submittedName>
        <fullName evidence="1">Uncharacterized protein</fullName>
    </submittedName>
</protein>
<comment type="caution">
    <text evidence="1">The sequence shown here is derived from an EMBL/GenBank/DDBJ whole genome shotgun (WGS) entry which is preliminary data.</text>
</comment>
<name>A0AAW1RVV7_9CHLO</name>
<keyword evidence="2" id="KW-1185">Reference proteome</keyword>
<accession>A0AAW1RVV7</accession>
<dbReference type="EMBL" id="JALJOS010000006">
    <property type="protein sequence ID" value="KAK9837874.1"/>
    <property type="molecule type" value="Genomic_DNA"/>
</dbReference>
<organism evidence="1 2">
    <name type="scientific">Apatococcus lobatus</name>
    <dbReference type="NCBI Taxonomy" id="904363"/>
    <lineage>
        <taxon>Eukaryota</taxon>
        <taxon>Viridiplantae</taxon>
        <taxon>Chlorophyta</taxon>
        <taxon>core chlorophytes</taxon>
        <taxon>Trebouxiophyceae</taxon>
        <taxon>Chlorellales</taxon>
        <taxon>Chlorellaceae</taxon>
        <taxon>Apatococcus</taxon>
    </lineage>
</organism>
<reference evidence="1 2" key="1">
    <citation type="journal article" date="2024" name="Nat. Commun.">
        <title>Phylogenomics reveals the evolutionary origins of lichenization in chlorophyte algae.</title>
        <authorList>
            <person name="Puginier C."/>
            <person name="Libourel C."/>
            <person name="Otte J."/>
            <person name="Skaloud P."/>
            <person name="Haon M."/>
            <person name="Grisel S."/>
            <person name="Petersen M."/>
            <person name="Berrin J.G."/>
            <person name="Delaux P.M."/>
            <person name="Dal Grande F."/>
            <person name="Keller J."/>
        </authorList>
    </citation>
    <scope>NUCLEOTIDE SEQUENCE [LARGE SCALE GENOMIC DNA]</scope>
    <source>
        <strain evidence="1 2">SAG 2145</strain>
    </source>
</reference>
<evidence type="ECO:0000313" key="2">
    <source>
        <dbReference type="Proteomes" id="UP001438707"/>
    </source>
</evidence>
<sequence>MDQDHGEDDFSSNVPKVAVTLPDSCAPASVSISVFSRCQHTMPQPAALGRYLHFWETGPVISNICWSKVLLTILADRIGTPRYRRTLNIPAALDRVTYQSSMLGRDWNGQLV</sequence>
<evidence type="ECO:0000313" key="1">
    <source>
        <dbReference type="EMBL" id="KAK9837874.1"/>
    </source>
</evidence>
<dbReference type="AlphaFoldDB" id="A0AAW1RVV7"/>